<dbReference type="SUPFAM" id="SSF53474">
    <property type="entry name" value="alpha/beta-Hydrolases"/>
    <property type="match status" value="1"/>
</dbReference>
<dbReference type="PANTHER" id="PTHR12277:SF81">
    <property type="entry name" value="PROTEIN ABHD13"/>
    <property type="match status" value="1"/>
</dbReference>
<evidence type="ECO:0000313" key="4">
    <source>
        <dbReference type="Proteomes" id="UP000076503"/>
    </source>
</evidence>
<dbReference type="AlphaFoldDB" id="A0A167EKY0"/>
<dbReference type="InterPro" id="IPR000073">
    <property type="entry name" value="AB_hydrolase_1"/>
</dbReference>
<organism evidence="3 4">
    <name type="scientific">Pseudoalteromonas luteoviolacea H33</name>
    <dbReference type="NCBI Taxonomy" id="1365251"/>
    <lineage>
        <taxon>Bacteria</taxon>
        <taxon>Pseudomonadati</taxon>
        <taxon>Pseudomonadota</taxon>
        <taxon>Gammaproteobacteria</taxon>
        <taxon>Alteromonadales</taxon>
        <taxon>Pseudoalteromonadaceae</taxon>
        <taxon>Pseudoalteromonas</taxon>
    </lineage>
</organism>
<dbReference type="PANTHER" id="PTHR12277">
    <property type="entry name" value="ALPHA/BETA HYDROLASE DOMAIN-CONTAINING PROTEIN"/>
    <property type="match status" value="1"/>
</dbReference>
<dbReference type="Proteomes" id="UP000076503">
    <property type="component" value="Unassembled WGS sequence"/>
</dbReference>
<name>A0A167EKY0_9GAMM</name>
<evidence type="ECO:0000256" key="1">
    <source>
        <dbReference type="SAM" id="SignalP"/>
    </source>
</evidence>
<dbReference type="RefSeq" id="WP_063361678.1">
    <property type="nucleotide sequence ID" value="NZ_AUXZ01000070.1"/>
</dbReference>
<dbReference type="EMBL" id="AUXZ01000070">
    <property type="protein sequence ID" value="KZN50905.1"/>
    <property type="molecule type" value="Genomic_DNA"/>
</dbReference>
<gene>
    <name evidence="3" type="ORF">N476_14785</name>
</gene>
<protein>
    <recommendedName>
        <fullName evidence="2">AB hydrolase-1 domain-containing protein</fullName>
    </recommendedName>
</protein>
<sequence length="281" mass="31219">MKKFVIVFACFVLNGCSVAINESNFISQSESVKPYERQFIKKLDQVMTKHTVKELNMSADEGTVQLNGLHIDSLDTENTILFIPGNGMTVESPATEKALLHLAKYNFDIVVFDRRGLGASNGKATISNLVEDAKMSFEYVKNQLNADKVLVHGFSLGSFLAAQVASSKSIDGLVMEGSATNVQEWIDEAIPWYKKMIVDVQVDDVFYSVDNKKVLGKVYKGPLLVIGGGEDKQTPVSLSHALYKSSNSQNKRIVISEEADHYQMFENEKVRRAYADFVVSL</sequence>
<keyword evidence="1" id="KW-0732">Signal</keyword>
<dbReference type="Pfam" id="PF00561">
    <property type="entry name" value="Abhydrolase_1"/>
    <property type="match status" value="1"/>
</dbReference>
<dbReference type="OrthoDB" id="9798884at2"/>
<reference evidence="3 4" key="1">
    <citation type="submission" date="2013-07" db="EMBL/GenBank/DDBJ databases">
        <title>Comparative Genomic and Metabolomic Analysis of Twelve Strains of Pseudoalteromonas luteoviolacea.</title>
        <authorList>
            <person name="Vynne N.G."/>
            <person name="Mansson M."/>
            <person name="Gram L."/>
        </authorList>
    </citation>
    <scope>NUCLEOTIDE SEQUENCE [LARGE SCALE GENOMIC DNA]</scope>
    <source>
        <strain evidence="3 4">H33</strain>
    </source>
</reference>
<proteinExistence type="predicted"/>
<feature type="signal peptide" evidence="1">
    <location>
        <begin position="1"/>
        <end position="19"/>
    </location>
</feature>
<feature type="chain" id="PRO_5007885858" description="AB hydrolase-1 domain-containing protein" evidence="1">
    <location>
        <begin position="20"/>
        <end position="281"/>
    </location>
</feature>
<dbReference type="InterPro" id="IPR029058">
    <property type="entry name" value="AB_hydrolase_fold"/>
</dbReference>
<accession>A0A167EKY0</accession>
<comment type="caution">
    <text evidence="3">The sequence shown here is derived from an EMBL/GenBank/DDBJ whole genome shotgun (WGS) entry which is preliminary data.</text>
</comment>
<dbReference type="Gene3D" id="3.40.50.1820">
    <property type="entry name" value="alpha/beta hydrolase"/>
    <property type="match status" value="1"/>
</dbReference>
<feature type="domain" description="AB hydrolase-1" evidence="2">
    <location>
        <begin position="79"/>
        <end position="193"/>
    </location>
</feature>
<evidence type="ECO:0000313" key="3">
    <source>
        <dbReference type="EMBL" id="KZN50905.1"/>
    </source>
</evidence>
<evidence type="ECO:0000259" key="2">
    <source>
        <dbReference type="Pfam" id="PF00561"/>
    </source>
</evidence>
<dbReference type="PATRIC" id="fig|1365251.3.peg.2172"/>